<dbReference type="Gene3D" id="3.20.20.80">
    <property type="entry name" value="Glycosidases"/>
    <property type="match status" value="1"/>
</dbReference>
<dbReference type="InterPro" id="IPR017853">
    <property type="entry name" value="GH"/>
</dbReference>
<organism evidence="1 2">
    <name type="scientific">Mariniflexile ostreae</name>
    <dbReference type="NCBI Taxonomy" id="1520892"/>
    <lineage>
        <taxon>Bacteria</taxon>
        <taxon>Pseudomonadati</taxon>
        <taxon>Bacteroidota</taxon>
        <taxon>Flavobacteriia</taxon>
        <taxon>Flavobacteriales</taxon>
        <taxon>Flavobacteriaceae</taxon>
        <taxon>Mariniflexile</taxon>
    </lineage>
</organism>
<dbReference type="PROSITE" id="PS51257">
    <property type="entry name" value="PROKAR_LIPOPROTEIN"/>
    <property type="match status" value="1"/>
</dbReference>
<accession>A0ABV5FEF4</accession>
<dbReference type="SUPFAM" id="SSF51445">
    <property type="entry name" value="(Trans)glycosidases"/>
    <property type="match status" value="1"/>
</dbReference>
<evidence type="ECO:0000313" key="1">
    <source>
        <dbReference type="EMBL" id="MFB9057836.1"/>
    </source>
</evidence>
<proteinExistence type="predicted"/>
<sequence length="263" mass="29563">MKLLLKLSVVFFVILTGCQKPTEKIEKGTPISPYLFGQNLWLTDKAEGRKGYIQESLWDKVEASGAKIIRIGGNGYEHKMPSMDTLEMWVKTIKKIGAEPLFQVSRLESASRAAELVKHFNQNDSLKIKYWSIGNEPYGMAKWSIDTISTMIKTYSIAMKAVDPDIKIFIPDGASYYNDLYEALLLSDEKSVAGRAPNGYWYIDGVSFHTYPNGKDYTRADVIFNSVDKVRGQILSLKEDVEASNIKYNRTGGCCACLGLNRI</sequence>
<dbReference type="Proteomes" id="UP001589585">
    <property type="component" value="Unassembled WGS sequence"/>
</dbReference>
<keyword evidence="2" id="KW-1185">Reference proteome</keyword>
<reference evidence="1 2" key="1">
    <citation type="submission" date="2024-09" db="EMBL/GenBank/DDBJ databases">
        <authorList>
            <person name="Sun Q."/>
            <person name="Mori K."/>
        </authorList>
    </citation>
    <scope>NUCLEOTIDE SEQUENCE [LARGE SCALE GENOMIC DNA]</scope>
    <source>
        <strain evidence="1 2">CECT 8622</strain>
    </source>
</reference>
<name>A0ABV5FEF4_9FLAO</name>
<comment type="caution">
    <text evidence="1">The sequence shown here is derived from an EMBL/GenBank/DDBJ whole genome shotgun (WGS) entry which is preliminary data.</text>
</comment>
<dbReference type="EMBL" id="JBHMFC010000098">
    <property type="protein sequence ID" value="MFB9057836.1"/>
    <property type="molecule type" value="Genomic_DNA"/>
</dbReference>
<protein>
    <submittedName>
        <fullName evidence="1">Uncharacterized protein</fullName>
    </submittedName>
</protein>
<dbReference type="RefSeq" id="WP_379862089.1">
    <property type="nucleotide sequence ID" value="NZ_JBHMFC010000098.1"/>
</dbReference>
<gene>
    <name evidence="1" type="ORF">ACFFU9_13905</name>
</gene>
<evidence type="ECO:0000313" key="2">
    <source>
        <dbReference type="Proteomes" id="UP001589585"/>
    </source>
</evidence>